<keyword evidence="2" id="KW-0732">Signal</keyword>
<feature type="signal peptide" evidence="2">
    <location>
        <begin position="1"/>
        <end position="27"/>
    </location>
</feature>
<name>A0ABS4DIJ4_9GAMM</name>
<evidence type="ECO:0000256" key="1">
    <source>
        <dbReference type="SAM" id="MobiDB-lite"/>
    </source>
</evidence>
<proteinExistence type="predicted"/>
<feature type="region of interest" description="Disordered" evidence="1">
    <location>
        <begin position="113"/>
        <end position="134"/>
    </location>
</feature>
<keyword evidence="5" id="KW-1185">Reference proteome</keyword>
<reference evidence="4 5" key="1">
    <citation type="submission" date="2021-04" db="EMBL/GenBank/DDBJ databases">
        <authorList>
            <person name="Huq M.A."/>
        </authorList>
    </citation>
    <scope>NUCLEOTIDE SEQUENCE [LARGE SCALE GENOMIC DNA]</scope>
    <source>
        <strain evidence="4 5">MAH-13</strain>
    </source>
</reference>
<evidence type="ECO:0000256" key="2">
    <source>
        <dbReference type="SAM" id="SignalP"/>
    </source>
</evidence>
<feature type="chain" id="PRO_5046110652" evidence="2">
    <location>
        <begin position="28"/>
        <end position="148"/>
    </location>
</feature>
<evidence type="ECO:0000313" key="4">
    <source>
        <dbReference type="EMBL" id="MBP1472874.1"/>
    </source>
</evidence>
<dbReference type="RefSeq" id="WP_209614619.1">
    <property type="nucleotide sequence ID" value="NZ_JAGJRS010000003.1"/>
</dbReference>
<accession>A0ABS4DIJ4</accession>
<gene>
    <name evidence="4" type="ORF">J7I44_01075</name>
</gene>
<comment type="caution">
    <text evidence="4">The sequence shown here is derived from an EMBL/GenBank/DDBJ whole genome shotgun (WGS) entry which is preliminary data.</text>
</comment>
<sequence>MLGPLIMARGRLLAGCIAACMCLAAAAQDGTYYKWTDASGTVHFSASPPPGKKAETLKLAGQGGEQAAPAPAASTAEPTPQLEEAQAAYRKQACDAARDDLAVLEKNRMVVSGNSPDAATKLDAEQRSQAKLRTRQRINQFCETGSQP</sequence>
<dbReference type="Proteomes" id="UP000823790">
    <property type="component" value="Unassembled WGS sequence"/>
</dbReference>
<feature type="domain" description="DUF4124" evidence="3">
    <location>
        <begin position="20"/>
        <end position="73"/>
    </location>
</feature>
<evidence type="ECO:0000313" key="5">
    <source>
        <dbReference type="Proteomes" id="UP000823790"/>
    </source>
</evidence>
<dbReference type="Pfam" id="PF13511">
    <property type="entry name" value="DUF4124"/>
    <property type="match status" value="1"/>
</dbReference>
<feature type="region of interest" description="Disordered" evidence="1">
    <location>
        <begin position="44"/>
        <end position="86"/>
    </location>
</feature>
<dbReference type="EMBL" id="JAGJRS010000003">
    <property type="protein sequence ID" value="MBP1472874.1"/>
    <property type="molecule type" value="Genomic_DNA"/>
</dbReference>
<dbReference type="InterPro" id="IPR025392">
    <property type="entry name" value="DUF4124"/>
</dbReference>
<protein>
    <submittedName>
        <fullName evidence="4">DUF4124 domain-containing protein</fullName>
    </submittedName>
</protein>
<feature type="compositionally biased region" description="Low complexity" evidence="1">
    <location>
        <begin position="65"/>
        <end position="81"/>
    </location>
</feature>
<organism evidence="4 5">
    <name type="scientific">Frateuria flava</name>
    <dbReference type="NCBI Taxonomy" id="2821489"/>
    <lineage>
        <taxon>Bacteria</taxon>
        <taxon>Pseudomonadati</taxon>
        <taxon>Pseudomonadota</taxon>
        <taxon>Gammaproteobacteria</taxon>
        <taxon>Lysobacterales</taxon>
        <taxon>Rhodanobacteraceae</taxon>
        <taxon>Frateuria</taxon>
    </lineage>
</organism>
<evidence type="ECO:0000259" key="3">
    <source>
        <dbReference type="Pfam" id="PF13511"/>
    </source>
</evidence>